<reference evidence="3" key="1">
    <citation type="submission" date="2021-05" db="EMBL/GenBank/DDBJ databases">
        <authorList>
            <person name="Khan N."/>
        </authorList>
    </citation>
    <scope>NUCLEOTIDE SEQUENCE</scope>
</reference>
<keyword evidence="1" id="KW-0677">Repeat</keyword>
<organism evidence="3 4">
    <name type="scientific">Fusarium equiseti</name>
    <name type="common">Fusarium scirpi</name>
    <dbReference type="NCBI Taxonomy" id="61235"/>
    <lineage>
        <taxon>Eukaryota</taxon>
        <taxon>Fungi</taxon>
        <taxon>Dikarya</taxon>
        <taxon>Ascomycota</taxon>
        <taxon>Pezizomycotina</taxon>
        <taxon>Sordariomycetes</taxon>
        <taxon>Hypocreomycetidae</taxon>
        <taxon>Hypocreales</taxon>
        <taxon>Nectriaceae</taxon>
        <taxon>Fusarium</taxon>
        <taxon>Fusarium incarnatum-equiseti species complex</taxon>
    </lineage>
</organism>
<sequence>MDPASAIGVTSAVITFLEFGWKVVRNAKEIYDSADGCPNDNLTRESVAKSMQAFSRKLQPPDPSTSPPEYRGICKLARECQNQIRSLANDDTSKLQQIQRSVDELRQSTEVNMGPEILAHVRDILQWHDRALDTVLQDRILRSLCSSDMDSRYNQVHLPADGTFTWVLDPDQVKESYPTPKHDESDPSHGYWASRRRQMQLQSSKKFVNWLAISDGIFHISGKLGSGKSTLMKLLYTHPRTKKELEVWSGSKRLFTANFFFWKPGTDSQNSLNGLYRSLLYSILTEYPELVPLCIFIDGLDEFVGSGQHDYRTLVDILDTWVQGSNNNLKLCVSSREENVFMNRYEEHQRLRLHEMTWYDLREYTQTNLSHLQDKTLLKRLCFEVSNKAQGIFLWCTLVVQALRREIEVDPDNSFAGSTVRESSIMKLLDELPADLEEIFRYILNRLSREKKRSLYQTLSMVKISAETPEKNLVRLWLISYSFLDDYNKDAGFALIRRPDEGPNGSTTSREERINYALRKLQHESGGLLEAVEISKMEGYNKMEAYNMAIRELGYTSNSPNRPTAISYAHRSVPEILERSEFASERKAMLGSFNAADAIVNLSLAHWRFCKGSLRRNTNLFAGLTNFVLNFPSDKTYFEFLDALDFLSDDLVPGNLSDTIYLNISSDTCKLIGRMTPNHHTTDARRKTDIFNALFLALEYGRYDYVHWRIEHRTHAVDSPMKKAMLAASLFHAPVPEHVSGDLEDELFNIGCFADSFATGFTQLPHDDGHLHVHNVECLTIWRDFLAVAWYKWYLDRWIDRGRFGHWLESFLNRGVLCEFELIIRRSGEKEHATITLGEVEVRMWSKYETDSSGYQETVQATRIFESDTVYTLADWIRVIDLPNLDRILSLLEENNTVLRQHCPNEESLQNP</sequence>
<feature type="domain" description="Nephrocystin 3-like N-terminal" evidence="2">
    <location>
        <begin position="202"/>
        <end position="290"/>
    </location>
</feature>
<evidence type="ECO:0000313" key="4">
    <source>
        <dbReference type="Proteomes" id="UP000693738"/>
    </source>
</evidence>
<dbReference type="PANTHER" id="PTHR10039:SF5">
    <property type="entry name" value="NACHT DOMAIN-CONTAINING PROTEIN"/>
    <property type="match status" value="1"/>
</dbReference>
<proteinExistence type="predicted"/>
<evidence type="ECO:0000313" key="3">
    <source>
        <dbReference type="EMBL" id="CAG7561772.1"/>
    </source>
</evidence>
<dbReference type="AlphaFoldDB" id="A0A8J2NGC3"/>
<dbReference type="Pfam" id="PF24883">
    <property type="entry name" value="NPHP3_N"/>
    <property type="match status" value="1"/>
</dbReference>
<evidence type="ECO:0000259" key="2">
    <source>
        <dbReference type="Pfam" id="PF24883"/>
    </source>
</evidence>
<dbReference type="EMBL" id="CAJSTJ010000143">
    <property type="protein sequence ID" value="CAG7561772.1"/>
    <property type="molecule type" value="Genomic_DNA"/>
</dbReference>
<dbReference type="Proteomes" id="UP000693738">
    <property type="component" value="Unassembled WGS sequence"/>
</dbReference>
<evidence type="ECO:0000256" key="1">
    <source>
        <dbReference type="ARBA" id="ARBA00022737"/>
    </source>
</evidence>
<dbReference type="PANTHER" id="PTHR10039">
    <property type="entry name" value="AMELOGENIN"/>
    <property type="match status" value="1"/>
</dbReference>
<gene>
    <name evidence="3" type="ORF">FEQUK3_LOCUS7479</name>
</gene>
<name>A0A8J2NGC3_FUSEQ</name>
<accession>A0A8J2NGC3</accession>
<comment type="caution">
    <text evidence="3">The sequence shown here is derived from an EMBL/GenBank/DDBJ whole genome shotgun (WGS) entry which is preliminary data.</text>
</comment>
<protein>
    <recommendedName>
        <fullName evidence="2">Nephrocystin 3-like N-terminal domain-containing protein</fullName>
    </recommendedName>
</protein>
<dbReference type="InterPro" id="IPR056884">
    <property type="entry name" value="NPHP3-like_N"/>
</dbReference>